<dbReference type="PROSITE" id="PS50005">
    <property type="entry name" value="TPR"/>
    <property type="match status" value="1"/>
</dbReference>
<name>A0A2V2N4Z3_9EURY</name>
<evidence type="ECO:0000256" key="1">
    <source>
        <dbReference type="ARBA" id="ARBA00022737"/>
    </source>
</evidence>
<dbReference type="Gene3D" id="1.25.40.10">
    <property type="entry name" value="Tetratricopeptide repeat domain"/>
    <property type="match status" value="1"/>
</dbReference>
<keyword evidence="1" id="KW-0677">Repeat</keyword>
<proteinExistence type="predicted"/>
<organism evidence="4 5">
    <name type="scientific">Methanospirillum stamsii</name>
    <dbReference type="NCBI Taxonomy" id="1277351"/>
    <lineage>
        <taxon>Archaea</taxon>
        <taxon>Methanobacteriati</taxon>
        <taxon>Methanobacteriota</taxon>
        <taxon>Stenosarchaea group</taxon>
        <taxon>Methanomicrobia</taxon>
        <taxon>Methanomicrobiales</taxon>
        <taxon>Methanospirillaceae</taxon>
        <taxon>Methanospirillum</taxon>
    </lineage>
</organism>
<evidence type="ECO:0000256" key="2">
    <source>
        <dbReference type="ARBA" id="ARBA00022803"/>
    </source>
</evidence>
<dbReference type="PANTHER" id="PTHR44943">
    <property type="entry name" value="CELLULOSE SYNTHASE OPERON PROTEIN C"/>
    <property type="match status" value="1"/>
</dbReference>
<dbReference type="SUPFAM" id="SSF48452">
    <property type="entry name" value="TPR-like"/>
    <property type="match status" value="1"/>
</dbReference>
<accession>A0A2V2N4Z3</accession>
<reference evidence="4 5" key="1">
    <citation type="submission" date="2018-05" db="EMBL/GenBank/DDBJ databases">
        <title>Draft genome of Methanospirillum stamsii Pt1.</title>
        <authorList>
            <person name="Dueholm M.S."/>
            <person name="Nielsen P.H."/>
            <person name="Bakmann L.F."/>
            <person name="Otzen D.E."/>
        </authorList>
    </citation>
    <scope>NUCLEOTIDE SEQUENCE [LARGE SCALE GENOMIC DNA]</scope>
    <source>
        <strain evidence="4 5">Pt1</strain>
    </source>
</reference>
<dbReference type="AlphaFoldDB" id="A0A2V2N4Z3"/>
<sequence>MITMGTEGKTTYERISDIINPVPGSVFYMACECQMNGEFDNALRLYQKIVEKEPNNTKALQGIADVFSCMGNHEEALLWYGKALDYDPYNAEIWYNKGLTLCKTGYNDEGYSCIRKGISLAMSTSLSRRRI</sequence>
<dbReference type="InterPro" id="IPR051685">
    <property type="entry name" value="Ycf3/AcsC/BcsC/TPR_MFPF"/>
</dbReference>
<dbReference type="EMBL" id="QGMZ01000012">
    <property type="protein sequence ID" value="PWR75152.1"/>
    <property type="molecule type" value="Genomic_DNA"/>
</dbReference>
<comment type="caution">
    <text evidence="4">The sequence shown here is derived from an EMBL/GenBank/DDBJ whole genome shotgun (WGS) entry which is preliminary data.</text>
</comment>
<evidence type="ECO:0000313" key="5">
    <source>
        <dbReference type="Proteomes" id="UP000245934"/>
    </source>
</evidence>
<gene>
    <name evidence="4" type="ORF">DLD82_06110</name>
</gene>
<dbReference type="SMART" id="SM00028">
    <property type="entry name" value="TPR"/>
    <property type="match status" value="3"/>
</dbReference>
<keyword evidence="2 3" id="KW-0802">TPR repeat</keyword>
<protein>
    <submittedName>
        <fullName evidence="4">Uncharacterized protein</fullName>
    </submittedName>
</protein>
<dbReference type="PANTHER" id="PTHR44943:SF4">
    <property type="entry name" value="TPR REPEAT-CONTAINING PROTEIN MJ0798"/>
    <property type="match status" value="1"/>
</dbReference>
<evidence type="ECO:0000256" key="3">
    <source>
        <dbReference type="PROSITE-ProRule" id="PRU00339"/>
    </source>
</evidence>
<keyword evidence="5" id="KW-1185">Reference proteome</keyword>
<dbReference type="InterPro" id="IPR011990">
    <property type="entry name" value="TPR-like_helical_dom_sf"/>
</dbReference>
<dbReference type="Pfam" id="PF13414">
    <property type="entry name" value="TPR_11"/>
    <property type="match status" value="1"/>
</dbReference>
<dbReference type="InterPro" id="IPR019734">
    <property type="entry name" value="TPR_rpt"/>
</dbReference>
<evidence type="ECO:0000313" key="4">
    <source>
        <dbReference type="EMBL" id="PWR75152.1"/>
    </source>
</evidence>
<feature type="repeat" description="TPR" evidence="3">
    <location>
        <begin position="57"/>
        <end position="90"/>
    </location>
</feature>
<dbReference type="Proteomes" id="UP000245934">
    <property type="component" value="Unassembled WGS sequence"/>
</dbReference>